<dbReference type="CTD" id="146183"/>
<dbReference type="InterPro" id="IPR026664">
    <property type="entry name" value="Stereocilin-rel"/>
</dbReference>
<dbReference type="GO" id="GO:0016020">
    <property type="term" value="C:membrane"/>
    <property type="evidence" value="ECO:0007669"/>
    <property type="project" value="UniProtKB-SubCell"/>
</dbReference>
<organism evidence="7 8">
    <name type="scientific">Cottoperca gobio</name>
    <name type="common">Frogmouth</name>
    <name type="synonym">Aphritis gobio</name>
    <dbReference type="NCBI Taxonomy" id="56716"/>
    <lineage>
        <taxon>Eukaryota</taxon>
        <taxon>Metazoa</taxon>
        <taxon>Chordata</taxon>
        <taxon>Craniata</taxon>
        <taxon>Vertebrata</taxon>
        <taxon>Euteleostomi</taxon>
        <taxon>Actinopterygii</taxon>
        <taxon>Neopterygii</taxon>
        <taxon>Teleostei</taxon>
        <taxon>Neoteleostei</taxon>
        <taxon>Acanthomorphata</taxon>
        <taxon>Eupercaria</taxon>
        <taxon>Perciformes</taxon>
        <taxon>Notothenioidei</taxon>
        <taxon>Bovichtidae</taxon>
        <taxon>Cottoperca</taxon>
    </lineage>
</organism>
<protein>
    <submittedName>
        <fullName evidence="8">Otoancorin</fullName>
    </submittedName>
</protein>
<keyword evidence="5" id="KW-0472">Membrane</keyword>
<reference evidence="8" key="1">
    <citation type="submission" date="2025-08" db="UniProtKB">
        <authorList>
            <consortium name="RefSeq"/>
        </authorList>
    </citation>
    <scope>IDENTIFICATION</scope>
</reference>
<dbReference type="OrthoDB" id="8195838at2759"/>
<keyword evidence="4" id="KW-0130">Cell adhesion</keyword>
<dbReference type="InterPro" id="IPR010335">
    <property type="entry name" value="Mesothelin"/>
</dbReference>
<evidence type="ECO:0000313" key="7">
    <source>
        <dbReference type="Proteomes" id="UP000504630"/>
    </source>
</evidence>
<evidence type="ECO:0000256" key="5">
    <source>
        <dbReference type="ARBA" id="ARBA00023136"/>
    </source>
</evidence>
<evidence type="ECO:0000256" key="6">
    <source>
        <dbReference type="ARBA" id="ARBA00023180"/>
    </source>
</evidence>
<name>A0A6J2RCX7_COTGO</name>
<comment type="subcellular location">
    <subcellularLocation>
        <location evidence="1">Membrane</location>
    </subcellularLocation>
</comment>
<dbReference type="GeneID" id="115021602"/>
<evidence type="ECO:0000256" key="1">
    <source>
        <dbReference type="ARBA" id="ARBA00004370"/>
    </source>
</evidence>
<proteinExistence type="inferred from homology"/>
<evidence type="ECO:0000256" key="2">
    <source>
        <dbReference type="ARBA" id="ARBA00011016"/>
    </source>
</evidence>
<accession>A0A6J2RCX7</accession>
<keyword evidence="7" id="KW-1185">Reference proteome</keyword>
<dbReference type="GO" id="GO:0009986">
    <property type="term" value="C:cell surface"/>
    <property type="evidence" value="ECO:0007669"/>
    <property type="project" value="TreeGrafter"/>
</dbReference>
<keyword evidence="3" id="KW-0732">Signal</keyword>
<dbReference type="PANTHER" id="PTHR23412:SF21">
    <property type="entry name" value="OTOANCORIN ISOFORM X1"/>
    <property type="match status" value="1"/>
</dbReference>
<dbReference type="KEGG" id="cgob:115021602"/>
<evidence type="ECO:0000256" key="3">
    <source>
        <dbReference type="ARBA" id="ARBA00022729"/>
    </source>
</evidence>
<comment type="similarity">
    <text evidence="2">Belongs to the mesothelin family.</text>
</comment>
<sequence length="563" mass="61460">MIDKVADNDMQVMAQAITETPQRISKKQAGCVARKLFATLEKERADYFKTITDEEMHMIPKSLLLHLPSSKVKDLQGSVCRVLLDKMEAADLSSLPELSLSRPALTKRALLCLANGTDLFGLTGDDVSRLGPFLCELQSSQLLLMAPEVLKSSLHAMTSCDHIPRRHMAGIIQLVTKTFGNLSDWSAETMESLGPLILWDDNATSALPNKTWMKDVIYFLKSGLKRTSKALRRKIFDLIITASATSNGNDVKELTVEMIEELGMNNIYLTAAQLDGMSDTTFLATLETLRTVSGYKADRLAVLRNKAVKTLGPVSQMNESVVMQMGCITQGFSNTDLKMLPFSLDSLEDIANCGWKESQMESVWKGVAKYNNLTAQQLGAADIVALSQFICGLNSNEFRQLSIEAFRDAVGSMKSVECSYKVAQHLKSNAVSANGSPNTWTEAQVYELGNIIAGLDATELASLDPSVFSFIHELCIPLIPPGNFAGLSVVQLEALGPDNAAMVTSEQRAALKDEQLAALERSVTGSPDQTQRSDHSGAPSMNIEGISAFMKPLLFLLMGFLLL</sequence>
<evidence type="ECO:0000256" key="4">
    <source>
        <dbReference type="ARBA" id="ARBA00022889"/>
    </source>
</evidence>
<evidence type="ECO:0000313" key="8">
    <source>
        <dbReference type="RefSeq" id="XP_029307996.1"/>
    </source>
</evidence>
<dbReference type="InParanoid" id="A0A6J2RCX7"/>
<dbReference type="Proteomes" id="UP000504630">
    <property type="component" value="Chromosome 16"/>
</dbReference>
<gene>
    <name evidence="8" type="primary">otoa</name>
</gene>
<dbReference type="RefSeq" id="XP_029307996.1">
    <property type="nucleotide sequence ID" value="XM_029452136.1"/>
</dbReference>
<keyword evidence="6" id="KW-0325">Glycoprotein</keyword>
<dbReference type="GO" id="GO:0007160">
    <property type="term" value="P:cell-matrix adhesion"/>
    <property type="evidence" value="ECO:0007669"/>
    <property type="project" value="TreeGrafter"/>
</dbReference>
<dbReference type="PANTHER" id="PTHR23412">
    <property type="entry name" value="STEREOCILIN RELATED"/>
    <property type="match status" value="1"/>
</dbReference>
<dbReference type="AlphaFoldDB" id="A0A6J2RCX7"/>
<dbReference type="Pfam" id="PF06060">
    <property type="entry name" value="Mesothelin"/>
    <property type="match status" value="1"/>
</dbReference>